<reference evidence="5 6" key="1">
    <citation type="submission" date="2019-06" db="EMBL/GenBank/DDBJ databases">
        <title>Whole genome shotgun sequence of Microbacterium testaceum NBRC 12675.</title>
        <authorList>
            <person name="Hosoyama A."/>
            <person name="Uohara A."/>
            <person name="Ohji S."/>
            <person name="Ichikawa N."/>
        </authorList>
    </citation>
    <scope>NUCLEOTIDE SEQUENCE [LARGE SCALE GENOMIC DNA]</scope>
    <source>
        <strain evidence="5 6">NBRC 12675</strain>
    </source>
</reference>
<dbReference type="EMBL" id="BJML01000010">
    <property type="protein sequence ID" value="GEB46826.1"/>
    <property type="molecule type" value="Genomic_DNA"/>
</dbReference>
<feature type="transmembrane region" description="Helical" evidence="2">
    <location>
        <begin position="221"/>
        <end position="240"/>
    </location>
</feature>
<feature type="compositionally biased region" description="Pro residues" evidence="1">
    <location>
        <begin position="178"/>
        <end position="189"/>
    </location>
</feature>
<organism evidence="5 6">
    <name type="scientific">Microbacterium testaceum</name>
    <name type="common">Aureobacterium testaceum</name>
    <name type="synonym">Brevibacterium testaceum</name>
    <dbReference type="NCBI Taxonomy" id="2033"/>
    <lineage>
        <taxon>Bacteria</taxon>
        <taxon>Bacillati</taxon>
        <taxon>Actinomycetota</taxon>
        <taxon>Actinomycetes</taxon>
        <taxon>Micrococcales</taxon>
        <taxon>Microbacteriaceae</taxon>
        <taxon>Microbacterium</taxon>
    </lineage>
</organism>
<dbReference type="Pfam" id="PF00963">
    <property type="entry name" value="Cohesin"/>
    <property type="match status" value="1"/>
</dbReference>
<keyword evidence="2" id="KW-0472">Membrane</keyword>
<evidence type="ECO:0000313" key="6">
    <source>
        <dbReference type="Proteomes" id="UP000319525"/>
    </source>
</evidence>
<dbReference type="RefSeq" id="WP_170210710.1">
    <property type="nucleotide sequence ID" value="NZ_BJML01000010.1"/>
</dbReference>
<keyword evidence="2" id="KW-0812">Transmembrane</keyword>
<evidence type="ECO:0000256" key="2">
    <source>
        <dbReference type="SAM" id="Phobius"/>
    </source>
</evidence>
<comment type="caution">
    <text evidence="5">The sequence shown here is derived from an EMBL/GenBank/DDBJ whole genome shotgun (WGS) entry which is preliminary data.</text>
</comment>
<dbReference type="InterPro" id="IPR002102">
    <property type="entry name" value="Cohesin_dom"/>
</dbReference>
<keyword evidence="2" id="KW-1133">Transmembrane helix</keyword>
<feature type="compositionally biased region" description="Low complexity" evidence="1">
    <location>
        <begin position="190"/>
        <end position="205"/>
    </location>
</feature>
<keyword evidence="3" id="KW-0732">Signal</keyword>
<dbReference type="InterPro" id="IPR008965">
    <property type="entry name" value="CBM2/CBM3_carb-bd_dom_sf"/>
</dbReference>
<accession>A0A4Y3QN31</accession>
<evidence type="ECO:0000256" key="1">
    <source>
        <dbReference type="SAM" id="MobiDB-lite"/>
    </source>
</evidence>
<dbReference type="Gene3D" id="2.60.40.680">
    <property type="match status" value="1"/>
</dbReference>
<dbReference type="SUPFAM" id="SSF49384">
    <property type="entry name" value="Carbohydrate-binding domain"/>
    <property type="match status" value="1"/>
</dbReference>
<dbReference type="GeneID" id="57145456"/>
<proteinExistence type="predicted"/>
<feature type="chain" id="PRO_5021416057" description="Cohesin domain-containing protein" evidence="3">
    <location>
        <begin position="39"/>
        <end position="248"/>
    </location>
</feature>
<dbReference type="CDD" id="cd08547">
    <property type="entry name" value="Type_II_cohesin"/>
    <property type="match status" value="1"/>
</dbReference>
<protein>
    <recommendedName>
        <fullName evidence="4">Cohesin domain-containing protein</fullName>
    </recommendedName>
</protein>
<evidence type="ECO:0000256" key="3">
    <source>
        <dbReference type="SAM" id="SignalP"/>
    </source>
</evidence>
<gene>
    <name evidence="5" type="ORF">MTE01_27710</name>
</gene>
<sequence length="248" mass="24400">MTAHSPASRPRSARRLGAALVAALALFGPLAAAPAAHAALPTATLSLEIDPAEVTAGDPFVVTVTGAAVSDLYSYDLELTYDPALVEPATDAPTGPAGGFTSTVTGPGTLTVSHTRLGTSPGLSGTSDVVLASIPLRSLAAGSALVQLSSVRLVSSTGEVVTANDVASGTVVIEAVPVPEPQPSDPSSPSPSVSASATAAPAPAAQGPNDLATTGVDATPWFVSGALGVALLAGGTLLVLRRRQAVRE</sequence>
<feature type="signal peptide" evidence="3">
    <location>
        <begin position="1"/>
        <end position="38"/>
    </location>
</feature>
<dbReference type="AlphaFoldDB" id="A0A4Y3QN31"/>
<dbReference type="NCBIfam" id="TIGR01167">
    <property type="entry name" value="LPXTG_anchor"/>
    <property type="match status" value="1"/>
</dbReference>
<dbReference type="GO" id="GO:0030246">
    <property type="term" value="F:carbohydrate binding"/>
    <property type="evidence" value="ECO:0007669"/>
    <property type="project" value="InterPro"/>
</dbReference>
<feature type="domain" description="Cohesin" evidence="4">
    <location>
        <begin position="47"/>
        <end position="173"/>
    </location>
</feature>
<dbReference type="GO" id="GO:0000272">
    <property type="term" value="P:polysaccharide catabolic process"/>
    <property type="evidence" value="ECO:0007669"/>
    <property type="project" value="InterPro"/>
</dbReference>
<evidence type="ECO:0000313" key="5">
    <source>
        <dbReference type="EMBL" id="GEB46826.1"/>
    </source>
</evidence>
<name>A0A4Y3QN31_MICTE</name>
<dbReference type="Proteomes" id="UP000319525">
    <property type="component" value="Unassembled WGS sequence"/>
</dbReference>
<evidence type="ECO:0000259" key="4">
    <source>
        <dbReference type="Pfam" id="PF00963"/>
    </source>
</evidence>
<feature type="region of interest" description="Disordered" evidence="1">
    <location>
        <begin position="177"/>
        <end position="211"/>
    </location>
</feature>